<evidence type="ECO:0000259" key="1">
    <source>
        <dbReference type="SMART" id="SM00460"/>
    </source>
</evidence>
<dbReference type="AlphaFoldDB" id="A0A1H2QR01"/>
<dbReference type="InterPro" id="IPR002931">
    <property type="entry name" value="Transglutaminase-like"/>
</dbReference>
<dbReference type="Pfam" id="PF08379">
    <property type="entry name" value="Bact_transglu_N"/>
    <property type="match status" value="1"/>
</dbReference>
<reference evidence="3" key="1">
    <citation type="submission" date="2016-10" db="EMBL/GenBank/DDBJ databases">
        <authorList>
            <person name="Varghese N."/>
            <person name="Submissions S."/>
        </authorList>
    </citation>
    <scope>NUCLEOTIDE SEQUENCE [LARGE SCALE GENOMIC DNA]</scope>
    <source>
        <strain evidence="3">DSM 217</strain>
    </source>
</reference>
<sequence length="1131" mass="128728">MSILVAINHKTEYRFDRPVNLAPHVVRLRPAPHCRTPIRSYSLKVEPAEHFINWQQDAFGNYLARLVFPEKAKTLTVEVDVIAEMITINPFDFFLEDYAFYYPFEYEPDLRKELAPYLEVTESGPLLTEWLAAVDRTKRETVYFLVDLNQRLQQDINYVIRMEVGVQTCEETLTRRLGSCRDTAWLLVQILRHLGLAARFVSGYLVQLTADVKSLDGPSGPEADFTDLHAWAEVYVPGAGWIGLDPTSGLFAGEGHIPLACSPAPRSAAPITGATDKCEVELYFHNEITRIHEDPRVTKPYTDEQWAAIESLGHQVDAELKANDVRLTMGGEPTFVSIDDMDGAEWNIAALGPTKKILAEDLMLRLKRHFAPGGLLHIGQGKWYPGEQLPRWALSCFWRKDGQPVWRNPELFGLENTQYGHGPAEAETFVRTLARHLGVDPTFASEAHEDVFYYLWKEARLPANVDPLDNKLKDPNERKRLTRLFQQGLNRVAGYVLPLRWWGFGAEGRWKSGRWTFRDGNLFLIPGDSPMGFRLPLDALPYIPEGELDTVPERNPFETVTALRSPFDEVARRYTRVVEPAQAPQTIREQGHRPQDLAARYGRVTPLDESHQSLHPQVALPDDLHPDLIRTALCIEPREGRLYCFMPPLTHLEHWLDLVLCLEDTAAELKMPIIIEGYEPPRDHRLQKLAVTPDPGVIEVNIHPSENWDDMVRDTQILYEEARQARLGTEKFMLDGRHTGTGGGNHVTLGGPTPADSPLLRKPDLVQSLIGYWQHHPSLSYLFSGMFIGPTSQAPRVDEARDDRLYELDIAFQQMPPGEVPQPWVVDRVLRNLLTDVTGNTHRTEFCIDKLYSPDSASGRQGLVEFRAFEMPPHARMSLAQMLLLRTLVARFWKEPYRRKPVRWGTELHDRFLLPHFVRQDFNDVICDLQRAGYPFDPAWFDPFFEFRFPHYGDLVTENGIDMELRAAIEPWHVLGEEVTAQGTARFVDSSVERMQVKVNGMVGDRHVLVCNGRRVPLRPTGRKAEFVAGIRFKAWSPPSGLHPTIPSHSPLLFEIVDLWNRASLGGCTYYVAHPGGRSESNFPVNSYEAESRRIARFRLMGHTPGPIDPPPHEPAGEHPYTLDLRYKPGC</sequence>
<organism evidence="2 3">
    <name type="scientific">Thiocapsa roseopersicina</name>
    <dbReference type="NCBI Taxonomy" id="1058"/>
    <lineage>
        <taxon>Bacteria</taxon>
        <taxon>Pseudomonadati</taxon>
        <taxon>Pseudomonadota</taxon>
        <taxon>Gammaproteobacteria</taxon>
        <taxon>Chromatiales</taxon>
        <taxon>Chromatiaceae</taxon>
        <taxon>Thiocapsa</taxon>
    </lineage>
</organism>
<accession>A0A1H2QR01</accession>
<dbReference type="InterPro" id="IPR018667">
    <property type="entry name" value="DUF2126"/>
</dbReference>
<proteinExistence type="predicted"/>
<dbReference type="EMBL" id="FNNZ01000001">
    <property type="protein sequence ID" value="SDW09592.1"/>
    <property type="molecule type" value="Genomic_DNA"/>
</dbReference>
<dbReference type="Gene3D" id="3.10.620.30">
    <property type="match status" value="1"/>
</dbReference>
<feature type="domain" description="Transglutaminase-like" evidence="1">
    <location>
        <begin position="172"/>
        <end position="248"/>
    </location>
</feature>
<dbReference type="Proteomes" id="UP000198816">
    <property type="component" value="Unassembled WGS sequence"/>
</dbReference>
<dbReference type="Pfam" id="PF09899">
    <property type="entry name" value="DUF2126"/>
    <property type="match status" value="1"/>
</dbReference>
<evidence type="ECO:0000313" key="3">
    <source>
        <dbReference type="Proteomes" id="UP000198816"/>
    </source>
</evidence>
<dbReference type="RefSeq" id="WP_093027549.1">
    <property type="nucleotide sequence ID" value="NZ_FNNZ01000001.1"/>
</dbReference>
<dbReference type="InterPro" id="IPR013589">
    <property type="entry name" value="Bac_transglu_N"/>
</dbReference>
<name>A0A1H2QR01_THIRO</name>
<keyword evidence="3" id="KW-1185">Reference proteome</keyword>
<dbReference type="STRING" id="1058.SAMN05421783_101389"/>
<dbReference type="OrthoDB" id="9804872at2"/>
<dbReference type="Pfam" id="PF01841">
    <property type="entry name" value="Transglut_core"/>
    <property type="match status" value="1"/>
</dbReference>
<dbReference type="InterPro" id="IPR038765">
    <property type="entry name" value="Papain-like_cys_pep_sf"/>
</dbReference>
<dbReference type="SUPFAM" id="SSF54001">
    <property type="entry name" value="Cysteine proteinases"/>
    <property type="match status" value="1"/>
</dbReference>
<dbReference type="PANTHER" id="PTHR33490">
    <property type="entry name" value="BLR5614 PROTEIN-RELATED"/>
    <property type="match status" value="1"/>
</dbReference>
<dbReference type="SMART" id="SM00460">
    <property type="entry name" value="TGc"/>
    <property type="match status" value="1"/>
</dbReference>
<protein>
    <submittedName>
        <fullName evidence="2">Uncharacterized conserved protein, DUF2126 family</fullName>
    </submittedName>
</protein>
<dbReference type="PANTHER" id="PTHR33490:SF1">
    <property type="entry name" value="SLL1233 PROTEIN"/>
    <property type="match status" value="1"/>
</dbReference>
<evidence type="ECO:0000313" key="2">
    <source>
        <dbReference type="EMBL" id="SDW09592.1"/>
    </source>
</evidence>
<gene>
    <name evidence="2" type="ORF">SAMN05421783_101389</name>
</gene>